<dbReference type="AlphaFoldDB" id="A0A7J8F0Y0"/>
<keyword evidence="1" id="KW-1133">Transmembrane helix</keyword>
<dbReference type="Proteomes" id="UP000593571">
    <property type="component" value="Unassembled WGS sequence"/>
</dbReference>
<keyword evidence="3" id="KW-1185">Reference proteome</keyword>
<evidence type="ECO:0000256" key="1">
    <source>
        <dbReference type="SAM" id="Phobius"/>
    </source>
</evidence>
<reference evidence="2 3" key="1">
    <citation type="journal article" date="2020" name="Nature">
        <title>Six reference-quality genomes reveal evolution of bat adaptations.</title>
        <authorList>
            <person name="Jebb D."/>
            <person name="Huang Z."/>
            <person name="Pippel M."/>
            <person name="Hughes G.M."/>
            <person name="Lavrichenko K."/>
            <person name="Devanna P."/>
            <person name="Winkler S."/>
            <person name="Jermiin L.S."/>
            <person name="Skirmuntt E.C."/>
            <person name="Katzourakis A."/>
            <person name="Burkitt-Gray L."/>
            <person name="Ray D.A."/>
            <person name="Sullivan K.A.M."/>
            <person name="Roscito J.G."/>
            <person name="Kirilenko B.M."/>
            <person name="Davalos L.M."/>
            <person name="Corthals A.P."/>
            <person name="Power M.L."/>
            <person name="Jones G."/>
            <person name="Ransome R.D."/>
            <person name="Dechmann D.K.N."/>
            <person name="Locatelli A.G."/>
            <person name="Puechmaille S.J."/>
            <person name="Fedrigo O."/>
            <person name="Jarvis E.D."/>
            <person name="Hiller M."/>
            <person name="Vernes S.C."/>
            <person name="Myers E.W."/>
            <person name="Teeling E.C."/>
        </authorList>
    </citation>
    <scope>NUCLEOTIDE SEQUENCE [LARGE SCALE GENOMIC DNA]</scope>
    <source>
        <strain evidence="2">MRouAeg1</strain>
        <tissue evidence="2">Muscle</tissue>
    </source>
</reference>
<name>A0A7J8F0Y0_ROUAE</name>
<keyword evidence="1" id="KW-0472">Membrane</keyword>
<evidence type="ECO:0000313" key="3">
    <source>
        <dbReference type="Proteomes" id="UP000593571"/>
    </source>
</evidence>
<evidence type="ECO:0000313" key="2">
    <source>
        <dbReference type="EMBL" id="KAF6441221.1"/>
    </source>
</evidence>
<feature type="transmembrane region" description="Helical" evidence="1">
    <location>
        <begin position="42"/>
        <end position="62"/>
    </location>
</feature>
<accession>A0A7J8F0Y0</accession>
<sequence>MSSVYCMCVYHSKLNFSVTIYLTPFTFITSLPPHFSLVTIKLLSVSMSLVCLACLLLSVLYLTYECNYVVLNFFSLVLLSMIIARSTRVVTNDSISSFLMTNMPSYIWTTSSLYSHLSKATLVVSMFWPL</sequence>
<feature type="transmembrane region" description="Helical" evidence="1">
    <location>
        <begin position="68"/>
        <end position="84"/>
    </location>
</feature>
<keyword evidence="1" id="KW-0812">Transmembrane</keyword>
<protein>
    <submittedName>
        <fullName evidence="2">Uncharacterized protein</fullName>
    </submittedName>
</protein>
<feature type="transmembrane region" description="Helical" evidence="1">
    <location>
        <begin position="105"/>
        <end position="128"/>
    </location>
</feature>
<gene>
    <name evidence="2" type="ORF">HJG63_012364</name>
</gene>
<organism evidence="2 3">
    <name type="scientific">Rousettus aegyptiacus</name>
    <name type="common">Egyptian fruit bat</name>
    <name type="synonym">Pteropus aegyptiacus</name>
    <dbReference type="NCBI Taxonomy" id="9407"/>
    <lineage>
        <taxon>Eukaryota</taxon>
        <taxon>Metazoa</taxon>
        <taxon>Chordata</taxon>
        <taxon>Craniata</taxon>
        <taxon>Vertebrata</taxon>
        <taxon>Euteleostomi</taxon>
        <taxon>Mammalia</taxon>
        <taxon>Eutheria</taxon>
        <taxon>Laurasiatheria</taxon>
        <taxon>Chiroptera</taxon>
        <taxon>Yinpterochiroptera</taxon>
        <taxon>Pteropodoidea</taxon>
        <taxon>Pteropodidae</taxon>
        <taxon>Rousettinae</taxon>
        <taxon>Rousettus</taxon>
    </lineage>
</organism>
<proteinExistence type="predicted"/>
<dbReference type="EMBL" id="JACASE010000008">
    <property type="protein sequence ID" value="KAF6441221.1"/>
    <property type="molecule type" value="Genomic_DNA"/>
</dbReference>
<comment type="caution">
    <text evidence="2">The sequence shown here is derived from an EMBL/GenBank/DDBJ whole genome shotgun (WGS) entry which is preliminary data.</text>
</comment>